<dbReference type="PANTHER" id="PTHR43586">
    <property type="entry name" value="CYSTEINE DESULFURASE"/>
    <property type="match status" value="1"/>
</dbReference>
<accession>A0ABV1LUF5</accession>
<dbReference type="RefSeq" id="WP_349544697.1">
    <property type="nucleotide sequence ID" value="NZ_JAOALG010000002.1"/>
</dbReference>
<dbReference type="GO" id="GO:0008483">
    <property type="term" value="F:transaminase activity"/>
    <property type="evidence" value="ECO:0007669"/>
    <property type="project" value="UniProtKB-KW"/>
</dbReference>
<dbReference type="Proteomes" id="UP001469089">
    <property type="component" value="Unassembled WGS sequence"/>
</dbReference>
<evidence type="ECO:0000259" key="2">
    <source>
        <dbReference type="Pfam" id="PF00266"/>
    </source>
</evidence>
<evidence type="ECO:0000313" key="3">
    <source>
        <dbReference type="EMBL" id="MEQ5842950.1"/>
    </source>
</evidence>
<dbReference type="Gene3D" id="3.40.640.10">
    <property type="entry name" value="Type I PLP-dependent aspartate aminotransferase-like (Major domain)"/>
    <property type="match status" value="1"/>
</dbReference>
<dbReference type="Pfam" id="PF00266">
    <property type="entry name" value="Aminotran_5"/>
    <property type="match status" value="1"/>
</dbReference>
<keyword evidence="4" id="KW-1185">Reference proteome</keyword>
<dbReference type="InterPro" id="IPR000192">
    <property type="entry name" value="Aminotrans_V_dom"/>
</dbReference>
<dbReference type="EMBL" id="JAOALG010000002">
    <property type="protein sequence ID" value="MEQ5842950.1"/>
    <property type="molecule type" value="Genomic_DNA"/>
</dbReference>
<keyword evidence="3" id="KW-0808">Transferase</keyword>
<name>A0ABV1LUF5_9BURK</name>
<dbReference type="InterPro" id="IPR015422">
    <property type="entry name" value="PyrdxlP-dep_Trfase_small"/>
</dbReference>
<organism evidence="3 4">
    <name type="scientific">Paraburkholderia acidicola</name>
    <dbReference type="NCBI Taxonomy" id="1912599"/>
    <lineage>
        <taxon>Bacteria</taxon>
        <taxon>Pseudomonadati</taxon>
        <taxon>Pseudomonadota</taxon>
        <taxon>Betaproteobacteria</taxon>
        <taxon>Burkholderiales</taxon>
        <taxon>Burkholderiaceae</taxon>
        <taxon>Paraburkholderia</taxon>
    </lineage>
</organism>
<keyword evidence="1" id="KW-0663">Pyridoxal phosphate</keyword>
<gene>
    <name evidence="3" type="ORF">N0A02_26195</name>
</gene>
<evidence type="ECO:0000313" key="4">
    <source>
        <dbReference type="Proteomes" id="UP001469089"/>
    </source>
</evidence>
<dbReference type="SUPFAM" id="SSF53383">
    <property type="entry name" value="PLP-dependent transferases"/>
    <property type="match status" value="1"/>
</dbReference>
<protein>
    <submittedName>
        <fullName evidence="3">Aminotransferase class V-fold PLP-dependent enzyme</fullName>
    </submittedName>
</protein>
<feature type="domain" description="Aminotransferase class V" evidence="2">
    <location>
        <begin position="24"/>
        <end position="390"/>
    </location>
</feature>
<dbReference type="InterPro" id="IPR015421">
    <property type="entry name" value="PyrdxlP-dep_Trfase_major"/>
</dbReference>
<reference evidence="3 4" key="1">
    <citation type="journal article" date="2024" name="Chem. Sci.">
        <title>Discovery of a lagriamide polyketide by integrated genome mining, isotopic labeling, and untargeted metabolomics.</title>
        <authorList>
            <person name="Fergusson C.H."/>
            <person name="Saulog J."/>
            <person name="Paulo B.S."/>
            <person name="Wilson D.M."/>
            <person name="Liu D.Y."/>
            <person name="Morehouse N.J."/>
            <person name="Waterworth S."/>
            <person name="Barkei J."/>
            <person name="Gray C.A."/>
            <person name="Kwan J.C."/>
            <person name="Eustaquio A.S."/>
            <person name="Linington R.G."/>
        </authorList>
    </citation>
    <scope>NUCLEOTIDE SEQUENCE [LARGE SCALE GENOMIC DNA]</scope>
    <source>
        <strain evidence="3 4">RL17-338-BIF-B</strain>
    </source>
</reference>
<proteinExistence type="predicted"/>
<dbReference type="Gene3D" id="3.90.1150.10">
    <property type="entry name" value="Aspartate Aminotransferase, domain 1"/>
    <property type="match status" value="1"/>
</dbReference>
<keyword evidence="3" id="KW-0032">Aminotransferase</keyword>
<dbReference type="PANTHER" id="PTHR43586:SF15">
    <property type="entry name" value="BLR3095 PROTEIN"/>
    <property type="match status" value="1"/>
</dbReference>
<dbReference type="InterPro" id="IPR015424">
    <property type="entry name" value="PyrdxlP-dep_Trfase"/>
</dbReference>
<comment type="caution">
    <text evidence="3">The sequence shown here is derived from an EMBL/GenBank/DDBJ whole genome shotgun (WGS) entry which is preliminary data.</text>
</comment>
<evidence type="ECO:0000256" key="1">
    <source>
        <dbReference type="ARBA" id="ARBA00022898"/>
    </source>
</evidence>
<sequence>MMATSTAQTFRTFREQYQGTKNWVYMDASARGLLSNGVRDALVQYVDHRANNGGDKDWMFSMAEVARQRFASLIGADVDEVSLTKNVTEGINAFAFSLPWCEGDNVVVCPDIEHPANIFPWYHLARQKGIEVKAISAEDGRVPLEKLAGTIDHRTRVVTVSAVSFAPGFRAPLRELSKLCRAHNALLLVDAAQTVGVLHTDVEDLGVDGLAVATQKGLLGLYGMGFLYVRKAVAEIMKPVYISRMGIQLAEAHEAAVGDPAAFTFAKGARRFDLGNFNFIGAVAVAQSISELAAVGSLNIEQYVTSLAQRLATGIAEVGLPVFGGAEAKDRAHIVSIGSAIGDGHDSTDNAVLSGLSAALLNNNVRHTIRRGFVRLSLHAYNNEDDVDQVVAISRDFVRSSKVVERA</sequence>